<dbReference type="SUPFAM" id="SSF53448">
    <property type="entry name" value="Nucleotide-diphospho-sugar transferases"/>
    <property type="match status" value="1"/>
</dbReference>
<dbReference type="PANTHER" id="PTHR22916:SF3">
    <property type="entry name" value="UDP-GLCNAC:BETAGAL BETA-1,3-N-ACETYLGLUCOSAMINYLTRANSFERASE-LIKE PROTEIN 1"/>
    <property type="match status" value="1"/>
</dbReference>
<evidence type="ECO:0000259" key="1">
    <source>
        <dbReference type="Pfam" id="PF00535"/>
    </source>
</evidence>
<dbReference type="Gene3D" id="3.90.550.10">
    <property type="entry name" value="Spore Coat Polysaccharide Biosynthesis Protein SpsA, Chain A"/>
    <property type="match status" value="1"/>
</dbReference>
<keyword evidence="3" id="KW-1185">Reference proteome</keyword>
<gene>
    <name evidence="2" type="ORF">ICL16_41090</name>
</gene>
<dbReference type="GO" id="GO:0016758">
    <property type="term" value="F:hexosyltransferase activity"/>
    <property type="evidence" value="ECO:0007669"/>
    <property type="project" value="UniProtKB-ARBA"/>
</dbReference>
<dbReference type="InterPro" id="IPR029044">
    <property type="entry name" value="Nucleotide-diphossugar_trans"/>
</dbReference>
<dbReference type="RefSeq" id="WP_190837762.1">
    <property type="nucleotide sequence ID" value="NZ_CAWPPI010000126.1"/>
</dbReference>
<dbReference type="AlphaFoldDB" id="A0A8J6Y2G6"/>
<accession>A0A8J6Y2G6</accession>
<dbReference type="InterPro" id="IPR001173">
    <property type="entry name" value="Glyco_trans_2-like"/>
</dbReference>
<dbReference type="EMBL" id="JACXAE010000126">
    <property type="protein sequence ID" value="MBD2778273.1"/>
    <property type="molecule type" value="Genomic_DNA"/>
</dbReference>
<dbReference type="PANTHER" id="PTHR22916">
    <property type="entry name" value="GLYCOSYLTRANSFERASE"/>
    <property type="match status" value="1"/>
</dbReference>
<dbReference type="Proteomes" id="UP000629098">
    <property type="component" value="Unassembled WGS sequence"/>
</dbReference>
<feature type="domain" description="Glycosyltransferase 2-like" evidence="1">
    <location>
        <begin position="6"/>
        <end position="130"/>
    </location>
</feature>
<evidence type="ECO:0000313" key="2">
    <source>
        <dbReference type="EMBL" id="MBD2778273.1"/>
    </source>
</evidence>
<proteinExistence type="predicted"/>
<dbReference type="CDD" id="cd00761">
    <property type="entry name" value="Glyco_tranf_GTA_type"/>
    <property type="match status" value="1"/>
</dbReference>
<protein>
    <submittedName>
        <fullName evidence="2">Glycosyltransferase family 2 protein</fullName>
    </submittedName>
</protein>
<comment type="caution">
    <text evidence="2">The sequence shown here is derived from an EMBL/GenBank/DDBJ whole genome shotgun (WGS) entry which is preliminary data.</text>
</comment>
<reference evidence="2" key="1">
    <citation type="submission" date="2020-09" db="EMBL/GenBank/DDBJ databases">
        <title>Iningainema tapete sp. nov. (Scytonemataceae, Cyanobacteria) from greenhouses in central Florida (USA) produces two types of nodularin with biosynthetic potential for microcystin-LR and anabaenopeptins.</title>
        <authorList>
            <person name="Berthold D.E."/>
            <person name="Lefler F.W."/>
            <person name="Huang I.-S."/>
            <person name="Abdulla H."/>
            <person name="Zimba P.V."/>
            <person name="Laughinghouse H.D. IV."/>
        </authorList>
    </citation>
    <scope>NUCLEOTIDE SEQUENCE</scope>
    <source>
        <strain evidence="2">BLCCT55</strain>
    </source>
</reference>
<sequence>MNKLLTIAIPTFNRAQFLDQQLTWLCKAIKGYESECEILISDNCSTDNTQEVIKKWQPTFSLTTFQLNRHSNNIGLMSNLAYCLSAATSKYVWVIGDDDPIQVQTLGYVVNNLKQHPDLSLLILNFARRYVPTNEVSERSFILDKEEFSTNGKVVIERYVKQQYEVLGFMTAQVYRAEAAQQALQNWRSGVNNREAQIYWTAFCALKGSIKITQDVYLEYACGMNSIPEPKQWFKMRYWDLPEVYVKLMTIGYSQEICRKFLLNHFAETNWKVILGALKRWPLFTIKTLLAYFGVVIESATKLLLQSQHRNASLS</sequence>
<name>A0A8J6Y2G6_9CYAN</name>
<evidence type="ECO:0000313" key="3">
    <source>
        <dbReference type="Proteomes" id="UP000629098"/>
    </source>
</evidence>
<dbReference type="Pfam" id="PF00535">
    <property type="entry name" value="Glycos_transf_2"/>
    <property type="match status" value="1"/>
</dbReference>
<organism evidence="2 3">
    <name type="scientific">Iningainema tapete BLCC-T55</name>
    <dbReference type="NCBI Taxonomy" id="2748662"/>
    <lineage>
        <taxon>Bacteria</taxon>
        <taxon>Bacillati</taxon>
        <taxon>Cyanobacteriota</taxon>
        <taxon>Cyanophyceae</taxon>
        <taxon>Nostocales</taxon>
        <taxon>Scytonemataceae</taxon>
        <taxon>Iningainema tapete</taxon>
    </lineage>
</organism>